<name>A0A317RE72_9BURK</name>
<dbReference type="OrthoDB" id="335750at2"/>
<evidence type="ECO:0000256" key="1">
    <source>
        <dbReference type="ARBA" id="ARBA00004418"/>
    </source>
</evidence>
<dbReference type="EMBL" id="QGUB01000002">
    <property type="protein sequence ID" value="PWW47901.1"/>
    <property type="molecule type" value="Genomic_DNA"/>
</dbReference>
<dbReference type="InterPro" id="IPR014756">
    <property type="entry name" value="Ig_E-set"/>
</dbReference>
<evidence type="ECO:0000256" key="8">
    <source>
        <dbReference type="SAM" id="SignalP"/>
    </source>
</evidence>
<sequence>MPCIFAFLPLPRRRWRSPAALAALLLAALPAAAFDYQSLVALARSRAAQEAPAAPPALPADLARLDYDGLRDIRWRPERALWRRQGLPFEAMFLHLGSLHQTPVRVHEVLPDGTVRALRYDPADFDYGRNRFDPARWGELGFSGLRLHYPLHGPDYKDELIVFQGASYFRALGRHQQYGLSARGLAIDTVGADAEEFPAFTEFWLLRPAAGAQVATVYALMESARLTGAYRFDVEPGEQTRVRVRSRLFARPGTRPITTLGIAPLTSMFLFGENQPRADDFRPEVHDSDGLMVASADGEWLWRPLQNPPRPTVTSFAVAGLRGFGLMQRDRRWSSYEDDEARYERRPSAWVRPLGDWGPGRVELVLLPAAQETEDNVVAYWVPRQGLQPGGSLELDYEILWQGDAPQQPPGSWVTQTRRGFGHTSEPADRRRDQEHYVLDFAGPALERLPAGAELRAEVSSDANGRVLEARAYPNPATGGWRLALRVQRLDPQRPVELRAFLQHQNHAVSETWTHILLPQ</sequence>
<feature type="region of interest" description="Disordered" evidence="7">
    <location>
        <begin position="406"/>
        <end position="430"/>
    </location>
</feature>
<dbReference type="GO" id="GO:0051274">
    <property type="term" value="P:beta-glucan biosynthetic process"/>
    <property type="evidence" value="ECO:0007669"/>
    <property type="project" value="TreeGrafter"/>
</dbReference>
<evidence type="ECO:0000313" key="10">
    <source>
        <dbReference type="EMBL" id="PWW47901.1"/>
    </source>
</evidence>
<comment type="caution">
    <text evidence="10">The sequence shown here is derived from an EMBL/GenBank/DDBJ whole genome shotgun (WGS) entry which is preliminary data.</text>
</comment>
<dbReference type="GO" id="GO:0030246">
    <property type="term" value="F:carbohydrate binding"/>
    <property type="evidence" value="ECO:0007669"/>
    <property type="project" value="InterPro"/>
</dbReference>
<comment type="pathway">
    <text evidence="2">Glycan metabolism; osmoregulated periplasmic glucan (OPG) biosynthesis.</text>
</comment>
<accession>A0A317RE72</accession>
<dbReference type="FunFam" id="2.70.98.10:FF:000001">
    <property type="entry name" value="Glucans biosynthesis protein G"/>
    <property type="match status" value="1"/>
</dbReference>
<dbReference type="PANTHER" id="PTHR30504:SF4">
    <property type="entry name" value="GLUCANS BIOSYNTHESIS PROTEIN G"/>
    <property type="match status" value="1"/>
</dbReference>
<dbReference type="InterPro" id="IPR007444">
    <property type="entry name" value="Glucan_biosyn_MdoG_C"/>
</dbReference>
<dbReference type="GO" id="GO:0030288">
    <property type="term" value="C:outer membrane-bounded periplasmic space"/>
    <property type="evidence" value="ECO:0007669"/>
    <property type="project" value="TreeGrafter"/>
</dbReference>
<evidence type="ECO:0000313" key="11">
    <source>
        <dbReference type="Proteomes" id="UP000246483"/>
    </source>
</evidence>
<feature type="signal peptide" evidence="8">
    <location>
        <begin position="1"/>
        <end position="33"/>
    </location>
</feature>
<dbReference type="PIRSF" id="PIRSF006281">
    <property type="entry name" value="MdoG"/>
    <property type="match status" value="1"/>
</dbReference>
<dbReference type="Pfam" id="PF04349">
    <property type="entry name" value="MdoG"/>
    <property type="match status" value="1"/>
</dbReference>
<evidence type="ECO:0000259" key="9">
    <source>
        <dbReference type="Pfam" id="PF04349"/>
    </source>
</evidence>
<feature type="chain" id="PRO_5016422333" description="Glucans biosynthesis protein G" evidence="8">
    <location>
        <begin position="34"/>
        <end position="520"/>
    </location>
</feature>
<evidence type="ECO:0000256" key="3">
    <source>
        <dbReference type="ARBA" id="ARBA00009284"/>
    </source>
</evidence>
<dbReference type="GO" id="GO:0003824">
    <property type="term" value="F:catalytic activity"/>
    <property type="evidence" value="ECO:0007669"/>
    <property type="project" value="InterPro"/>
</dbReference>
<proteinExistence type="inferred from homology"/>
<dbReference type="SUPFAM" id="SSF74650">
    <property type="entry name" value="Galactose mutarotase-like"/>
    <property type="match status" value="1"/>
</dbReference>
<dbReference type="RefSeq" id="WP_019373104.1">
    <property type="nucleotide sequence ID" value="NZ_ALEE01000180.1"/>
</dbReference>
<organism evidence="10 11">
    <name type="scientific">Melaminivora alkalimesophila</name>
    <dbReference type="NCBI Taxonomy" id="1165852"/>
    <lineage>
        <taxon>Bacteria</taxon>
        <taxon>Pseudomonadati</taxon>
        <taxon>Pseudomonadota</taxon>
        <taxon>Betaproteobacteria</taxon>
        <taxon>Burkholderiales</taxon>
        <taxon>Comamonadaceae</taxon>
        <taxon>Melaminivora</taxon>
    </lineage>
</organism>
<comment type="similarity">
    <text evidence="3">Belongs to the OpgD/OpgG family.</text>
</comment>
<gene>
    <name evidence="10" type="ORF">DFR36_102280</name>
</gene>
<dbReference type="Gene3D" id="2.60.40.10">
    <property type="entry name" value="Immunoglobulins"/>
    <property type="match status" value="1"/>
</dbReference>
<evidence type="ECO:0000256" key="4">
    <source>
        <dbReference type="ARBA" id="ARBA00015376"/>
    </source>
</evidence>
<keyword evidence="6" id="KW-0574">Periplasm</keyword>
<evidence type="ECO:0000256" key="5">
    <source>
        <dbReference type="ARBA" id="ARBA00022729"/>
    </source>
</evidence>
<dbReference type="Gene3D" id="2.70.98.10">
    <property type="match status" value="1"/>
</dbReference>
<dbReference type="UniPathway" id="UPA00637"/>
<protein>
    <recommendedName>
        <fullName evidence="4">Glucans biosynthesis protein G</fullName>
    </recommendedName>
</protein>
<dbReference type="InterPro" id="IPR014718">
    <property type="entry name" value="GH-type_carb-bd"/>
</dbReference>
<comment type="subcellular location">
    <subcellularLocation>
        <location evidence="1">Periplasm</location>
    </subcellularLocation>
</comment>
<keyword evidence="11" id="KW-1185">Reference proteome</keyword>
<evidence type="ECO:0000256" key="6">
    <source>
        <dbReference type="ARBA" id="ARBA00022764"/>
    </source>
</evidence>
<dbReference type="AlphaFoldDB" id="A0A317RE72"/>
<feature type="domain" description="Glucan biosynthesis periplasmic MdoG C-terminal" evidence="9">
    <location>
        <begin position="34"/>
        <end position="515"/>
    </location>
</feature>
<dbReference type="InterPro" id="IPR014438">
    <property type="entry name" value="Glucan_biosyn_MdoG/MdoD"/>
</dbReference>
<dbReference type="InterPro" id="IPR013783">
    <property type="entry name" value="Ig-like_fold"/>
</dbReference>
<keyword evidence="5 8" id="KW-0732">Signal</keyword>
<dbReference type="InterPro" id="IPR011013">
    <property type="entry name" value="Gal_mutarotase_sf_dom"/>
</dbReference>
<reference evidence="10 11" key="1">
    <citation type="submission" date="2018-05" db="EMBL/GenBank/DDBJ databases">
        <title>Genomic Encyclopedia of Type Strains, Phase IV (KMG-IV): sequencing the most valuable type-strain genomes for metagenomic binning, comparative biology and taxonomic classification.</title>
        <authorList>
            <person name="Goeker M."/>
        </authorList>
    </citation>
    <scope>NUCLEOTIDE SEQUENCE [LARGE SCALE GENOMIC DNA]</scope>
    <source>
        <strain evidence="10 11">DSM 26006</strain>
    </source>
</reference>
<dbReference type="PANTHER" id="PTHR30504">
    <property type="entry name" value="GLUCANS BIOSYNTHESIS PROTEIN"/>
    <property type="match status" value="1"/>
</dbReference>
<dbReference type="SUPFAM" id="SSF81296">
    <property type="entry name" value="E set domains"/>
    <property type="match status" value="1"/>
</dbReference>
<dbReference type="Proteomes" id="UP000246483">
    <property type="component" value="Unassembled WGS sequence"/>
</dbReference>
<evidence type="ECO:0000256" key="7">
    <source>
        <dbReference type="SAM" id="MobiDB-lite"/>
    </source>
</evidence>
<evidence type="ECO:0000256" key="2">
    <source>
        <dbReference type="ARBA" id="ARBA00005001"/>
    </source>
</evidence>